<feature type="non-terminal residue" evidence="2">
    <location>
        <position position="1"/>
    </location>
</feature>
<dbReference type="Proteomes" id="UP000324897">
    <property type="component" value="Unassembled WGS sequence"/>
</dbReference>
<reference evidence="2 3" key="1">
    <citation type="journal article" date="2019" name="Sci. Rep.">
        <title>A high-quality genome of Eragrostis curvula grass provides insights into Poaceae evolution and supports new strategies to enhance forage quality.</title>
        <authorList>
            <person name="Carballo J."/>
            <person name="Santos B.A.C.M."/>
            <person name="Zappacosta D."/>
            <person name="Garbus I."/>
            <person name="Selva J.P."/>
            <person name="Gallo C.A."/>
            <person name="Diaz A."/>
            <person name="Albertini E."/>
            <person name="Caccamo M."/>
            <person name="Echenique V."/>
        </authorList>
    </citation>
    <scope>NUCLEOTIDE SEQUENCE [LARGE SCALE GENOMIC DNA]</scope>
    <source>
        <strain evidence="3">cv. Victoria</strain>
        <tissue evidence="2">Leaf</tissue>
    </source>
</reference>
<dbReference type="AlphaFoldDB" id="A0A5J9SI65"/>
<dbReference type="EMBL" id="RWGY01000846">
    <property type="protein sequence ID" value="TVT98516.1"/>
    <property type="molecule type" value="Genomic_DNA"/>
</dbReference>
<accession>A0A5J9SI65</accession>
<feature type="compositionally biased region" description="Polar residues" evidence="1">
    <location>
        <begin position="1"/>
        <end position="19"/>
    </location>
</feature>
<dbReference type="Gramene" id="TVT98516">
    <property type="protein sequence ID" value="TVT98516"/>
    <property type="gene ID" value="EJB05_56182"/>
</dbReference>
<evidence type="ECO:0000313" key="3">
    <source>
        <dbReference type="Proteomes" id="UP000324897"/>
    </source>
</evidence>
<organism evidence="2 3">
    <name type="scientific">Eragrostis curvula</name>
    <name type="common">weeping love grass</name>
    <dbReference type="NCBI Taxonomy" id="38414"/>
    <lineage>
        <taxon>Eukaryota</taxon>
        <taxon>Viridiplantae</taxon>
        <taxon>Streptophyta</taxon>
        <taxon>Embryophyta</taxon>
        <taxon>Tracheophyta</taxon>
        <taxon>Spermatophyta</taxon>
        <taxon>Magnoliopsida</taxon>
        <taxon>Liliopsida</taxon>
        <taxon>Poales</taxon>
        <taxon>Poaceae</taxon>
        <taxon>PACMAD clade</taxon>
        <taxon>Chloridoideae</taxon>
        <taxon>Eragrostideae</taxon>
        <taxon>Eragrostidinae</taxon>
        <taxon>Eragrostis</taxon>
    </lineage>
</organism>
<feature type="region of interest" description="Disordered" evidence="1">
    <location>
        <begin position="1"/>
        <end position="38"/>
    </location>
</feature>
<comment type="caution">
    <text evidence="2">The sequence shown here is derived from an EMBL/GenBank/DDBJ whole genome shotgun (WGS) entry which is preliminary data.</text>
</comment>
<sequence length="76" mass="8173">MMRSSGGSWLASTSPTMCSAQHPPIAALQEDRGKGIQQQDQGDILLDGGIQQGGLLLLQRLNLATLPRIMYRNGPL</sequence>
<protein>
    <submittedName>
        <fullName evidence="2">Uncharacterized protein</fullName>
    </submittedName>
</protein>
<name>A0A5J9SI65_9POAL</name>
<keyword evidence="3" id="KW-1185">Reference proteome</keyword>
<gene>
    <name evidence="2" type="ORF">EJB05_56182</name>
</gene>
<evidence type="ECO:0000313" key="2">
    <source>
        <dbReference type="EMBL" id="TVT98516.1"/>
    </source>
</evidence>
<proteinExistence type="predicted"/>
<evidence type="ECO:0000256" key="1">
    <source>
        <dbReference type="SAM" id="MobiDB-lite"/>
    </source>
</evidence>